<reference evidence="6 7" key="1">
    <citation type="submission" date="2016-10" db="EMBL/GenBank/DDBJ databases">
        <authorList>
            <person name="de Groot N.N."/>
        </authorList>
    </citation>
    <scope>NUCLEOTIDE SEQUENCE [LARGE SCALE GENOMIC DNA]</scope>
    <source>
        <strain evidence="6 7">DSM 23142</strain>
    </source>
</reference>
<keyword evidence="7" id="KW-1185">Reference proteome</keyword>
<dbReference type="PANTHER" id="PTHR42847:SF4">
    <property type="entry name" value="ALKANESULFONATE MONOOXYGENASE-RELATED"/>
    <property type="match status" value="1"/>
</dbReference>
<dbReference type="InterPro" id="IPR050172">
    <property type="entry name" value="SsuD_RutA_monooxygenase"/>
</dbReference>
<sequence>MSIDSGLRERLRLGLAAPVFAAPGIVGLRTPSLEQASWNVVRDAVRTAEALGYDSAWFSDHLFLGRDGAFFESWTAMSVAAGFTDRIRLVNNHLGVGLRDPRVLGKMATSLAAISGGRVDLFLGRGYRESEYRAYGQLWPTDEVRTDRLAEAIDVIGALWPGEPVDFAGEFWSLRDAVAKPTDAPPLVWVGGPLDAETLAVIASRAGGWNSFPLGLGDYRAAAEQVDGACAAIGRDPATVRRSLETQVLVLESDDELDDWIDRWARLREALHGGGHTADEMPPAGAFARESLQRLCRDQFIVGTRDHVVSRIREYRDAGVTDLVCWFMDAPGTGSMTVLAELRSRWEVP</sequence>
<protein>
    <submittedName>
        <fullName evidence="6">Flavin-dependent oxidoreductase, luciferase family (Includes alkanesulfonate monooxygenase SsuD and methylene tetrahydromethanopterin reductase)</fullName>
    </submittedName>
</protein>
<dbReference type="GO" id="GO:0046306">
    <property type="term" value="P:alkanesulfonate catabolic process"/>
    <property type="evidence" value="ECO:0007669"/>
    <property type="project" value="TreeGrafter"/>
</dbReference>
<gene>
    <name evidence="6" type="ORF">SAMN04489810_1801</name>
</gene>
<dbReference type="InterPro" id="IPR036661">
    <property type="entry name" value="Luciferase-like_sf"/>
</dbReference>
<keyword evidence="3" id="KW-0560">Oxidoreductase</keyword>
<name>A0A1G7YM13_9MICO</name>
<dbReference type="PANTHER" id="PTHR42847">
    <property type="entry name" value="ALKANESULFONATE MONOOXYGENASE"/>
    <property type="match status" value="1"/>
</dbReference>
<proteinExistence type="predicted"/>
<evidence type="ECO:0000256" key="4">
    <source>
        <dbReference type="ARBA" id="ARBA00023033"/>
    </source>
</evidence>
<evidence type="ECO:0000256" key="1">
    <source>
        <dbReference type="ARBA" id="ARBA00022630"/>
    </source>
</evidence>
<evidence type="ECO:0000313" key="6">
    <source>
        <dbReference type="EMBL" id="SDG97592.1"/>
    </source>
</evidence>
<dbReference type="AlphaFoldDB" id="A0A1G7YM13"/>
<dbReference type="GO" id="GO:0008726">
    <property type="term" value="F:alkanesulfonate monooxygenase activity"/>
    <property type="evidence" value="ECO:0007669"/>
    <property type="project" value="TreeGrafter"/>
</dbReference>
<dbReference type="STRING" id="370764.SAMN04489810_1801"/>
<dbReference type="Proteomes" id="UP000199009">
    <property type="component" value="Chromosome I"/>
</dbReference>
<evidence type="ECO:0000256" key="2">
    <source>
        <dbReference type="ARBA" id="ARBA00022643"/>
    </source>
</evidence>
<dbReference type="InterPro" id="IPR011251">
    <property type="entry name" value="Luciferase-like_dom"/>
</dbReference>
<evidence type="ECO:0000256" key="3">
    <source>
        <dbReference type="ARBA" id="ARBA00023002"/>
    </source>
</evidence>
<keyword evidence="1" id="KW-0285">Flavoprotein</keyword>
<keyword evidence="2" id="KW-0288">FMN</keyword>
<dbReference type="Pfam" id="PF00296">
    <property type="entry name" value="Bac_luciferase"/>
    <property type="match status" value="1"/>
</dbReference>
<feature type="domain" description="Luciferase-like" evidence="5">
    <location>
        <begin position="34"/>
        <end position="321"/>
    </location>
</feature>
<organism evidence="6 7">
    <name type="scientific">Microbacterium pygmaeum</name>
    <dbReference type="NCBI Taxonomy" id="370764"/>
    <lineage>
        <taxon>Bacteria</taxon>
        <taxon>Bacillati</taxon>
        <taxon>Actinomycetota</taxon>
        <taxon>Actinomycetes</taxon>
        <taxon>Micrococcales</taxon>
        <taxon>Microbacteriaceae</taxon>
        <taxon>Microbacterium</taxon>
    </lineage>
</organism>
<evidence type="ECO:0000259" key="5">
    <source>
        <dbReference type="Pfam" id="PF00296"/>
    </source>
</evidence>
<dbReference type="OrthoDB" id="7903015at2"/>
<dbReference type="SUPFAM" id="SSF51679">
    <property type="entry name" value="Bacterial luciferase-like"/>
    <property type="match status" value="1"/>
</dbReference>
<dbReference type="RefSeq" id="WP_091488894.1">
    <property type="nucleotide sequence ID" value="NZ_LT629692.1"/>
</dbReference>
<accession>A0A1G7YM13</accession>
<dbReference type="Gene3D" id="3.20.20.30">
    <property type="entry name" value="Luciferase-like domain"/>
    <property type="match status" value="1"/>
</dbReference>
<dbReference type="EMBL" id="LT629692">
    <property type="protein sequence ID" value="SDG97592.1"/>
    <property type="molecule type" value="Genomic_DNA"/>
</dbReference>
<evidence type="ECO:0000313" key="7">
    <source>
        <dbReference type="Proteomes" id="UP000199009"/>
    </source>
</evidence>
<keyword evidence="4 6" id="KW-0503">Monooxygenase</keyword>